<dbReference type="Gene3D" id="2.30.140.50">
    <property type="entry name" value="Protein of unknown function DUF2790"/>
    <property type="match status" value="1"/>
</dbReference>
<keyword evidence="1" id="KW-0732">Signal</keyword>
<feature type="chain" id="PRO_5045950089" evidence="1">
    <location>
        <begin position="27"/>
        <end position="91"/>
    </location>
</feature>
<dbReference type="Pfam" id="PF10976">
    <property type="entry name" value="DUF2790"/>
    <property type="match status" value="1"/>
</dbReference>
<dbReference type="Proteomes" id="UP000786387">
    <property type="component" value="Unassembled WGS sequence"/>
</dbReference>
<reference evidence="2 3" key="1">
    <citation type="submission" date="2020-02" db="EMBL/GenBank/DDBJ databases">
        <title>Synteny-based analysis reveals conserved mechanism for high triclosan tolerance in Pseudomonas, as well as instances of horizontal transfer.</title>
        <authorList>
            <person name="Mcfarland A.G."/>
            <person name="Bertucci H.K."/>
            <person name="Litmann E."/>
            <person name="Shen J."/>
            <person name="Huttenhower C."/>
            <person name="Hartmann E.M."/>
        </authorList>
    </citation>
    <scope>NUCLEOTIDE SEQUENCE [LARGE SCALE GENOMIC DNA]</scope>
    <source>
        <strain evidence="2 3">115A1</strain>
    </source>
</reference>
<gene>
    <name evidence="2" type="ORF">G7026_02660</name>
</gene>
<name>A0ABR5YWF8_9GAMM</name>
<evidence type="ECO:0000313" key="3">
    <source>
        <dbReference type="Proteomes" id="UP000786387"/>
    </source>
</evidence>
<organism evidence="2 3">
    <name type="scientific">Stutzerimonas azotifigens</name>
    <dbReference type="NCBI Taxonomy" id="291995"/>
    <lineage>
        <taxon>Bacteria</taxon>
        <taxon>Pseudomonadati</taxon>
        <taxon>Pseudomonadota</taxon>
        <taxon>Gammaproteobacteria</taxon>
        <taxon>Pseudomonadales</taxon>
        <taxon>Pseudomonadaceae</taxon>
        <taxon>Stutzerimonas</taxon>
    </lineage>
</organism>
<protein>
    <submittedName>
        <fullName evidence="2">DUF2790 domain-containing protein</fullName>
    </submittedName>
</protein>
<evidence type="ECO:0000256" key="1">
    <source>
        <dbReference type="SAM" id="SignalP"/>
    </source>
</evidence>
<sequence>MNVNTRNFVNAAMLSLTALTASVAHADGTSEAEPTHYRYGMPLDIAQVVSIREPSMRFCQVVTSEMTYIDSAGQRNSIAYRKLADVCGSQN</sequence>
<evidence type="ECO:0000313" key="2">
    <source>
        <dbReference type="EMBL" id="MBA1272251.1"/>
    </source>
</evidence>
<dbReference type="EMBL" id="JAAMRF010000001">
    <property type="protein sequence ID" value="MBA1272251.1"/>
    <property type="molecule type" value="Genomic_DNA"/>
</dbReference>
<comment type="caution">
    <text evidence="2">The sequence shown here is derived from an EMBL/GenBank/DDBJ whole genome shotgun (WGS) entry which is preliminary data.</text>
</comment>
<dbReference type="InterPro" id="IPR021245">
    <property type="entry name" value="DUF2790"/>
</dbReference>
<feature type="signal peptide" evidence="1">
    <location>
        <begin position="1"/>
        <end position="26"/>
    </location>
</feature>
<accession>A0ABR5YWF8</accession>
<keyword evidence="3" id="KW-1185">Reference proteome</keyword>
<proteinExistence type="predicted"/>